<dbReference type="PROSITE" id="PS51084">
    <property type="entry name" value="HIT_2"/>
    <property type="match status" value="1"/>
</dbReference>
<evidence type="ECO:0000256" key="1">
    <source>
        <dbReference type="ARBA" id="ARBA00022741"/>
    </source>
</evidence>
<evidence type="ECO:0000313" key="6">
    <source>
        <dbReference type="Proteomes" id="UP000019132"/>
    </source>
</evidence>
<dbReference type="HOGENOM" id="CLU_056776_4_3_1"/>
<feature type="short sequence motif" description="Histidine triad motif" evidence="3">
    <location>
        <begin position="106"/>
        <end position="110"/>
    </location>
</feature>
<keyword evidence="1" id="KW-0547">Nucleotide-binding</keyword>
<dbReference type="InParanoid" id="K3WH35"/>
<reference evidence="6" key="1">
    <citation type="journal article" date="2010" name="Genome Biol.">
        <title>Genome sequence of the necrotrophic plant pathogen Pythium ultimum reveals original pathogenicity mechanisms and effector repertoire.</title>
        <authorList>
            <person name="Levesque C.A."/>
            <person name="Brouwer H."/>
            <person name="Cano L."/>
            <person name="Hamilton J.P."/>
            <person name="Holt C."/>
            <person name="Huitema E."/>
            <person name="Raffaele S."/>
            <person name="Robideau G.P."/>
            <person name="Thines M."/>
            <person name="Win J."/>
            <person name="Zerillo M.M."/>
            <person name="Beakes G.W."/>
            <person name="Boore J.L."/>
            <person name="Busam D."/>
            <person name="Dumas B."/>
            <person name="Ferriera S."/>
            <person name="Fuerstenberg S.I."/>
            <person name="Gachon C.M."/>
            <person name="Gaulin E."/>
            <person name="Govers F."/>
            <person name="Grenville-Briggs L."/>
            <person name="Horner N."/>
            <person name="Hostetler J."/>
            <person name="Jiang R.H."/>
            <person name="Johnson J."/>
            <person name="Krajaejun T."/>
            <person name="Lin H."/>
            <person name="Meijer H.J."/>
            <person name="Moore B."/>
            <person name="Morris P."/>
            <person name="Phuntmart V."/>
            <person name="Puiu D."/>
            <person name="Shetty J."/>
            <person name="Stajich J.E."/>
            <person name="Tripathy S."/>
            <person name="Wawra S."/>
            <person name="van West P."/>
            <person name="Whitty B.R."/>
            <person name="Coutinho P.M."/>
            <person name="Henrissat B."/>
            <person name="Martin F."/>
            <person name="Thomas P.D."/>
            <person name="Tyler B.M."/>
            <person name="De Vries R.P."/>
            <person name="Kamoun S."/>
            <person name="Yandell M."/>
            <person name="Tisserat N."/>
            <person name="Buell C.R."/>
        </authorList>
    </citation>
    <scope>NUCLEOTIDE SEQUENCE</scope>
    <source>
        <strain evidence="6">DAOM:BR144</strain>
    </source>
</reference>
<dbReference type="InterPro" id="IPR036265">
    <property type="entry name" value="HIT-like_sf"/>
</dbReference>
<reference evidence="6" key="2">
    <citation type="submission" date="2010-04" db="EMBL/GenBank/DDBJ databases">
        <authorList>
            <person name="Buell R."/>
            <person name="Hamilton J."/>
            <person name="Hostetler J."/>
        </authorList>
    </citation>
    <scope>NUCLEOTIDE SEQUENCE [LARGE SCALE GENOMIC DNA]</scope>
    <source>
        <strain evidence="6">DAOM:BR144</strain>
    </source>
</reference>
<dbReference type="OMA" id="EKKCIFC"/>
<dbReference type="Pfam" id="PF11969">
    <property type="entry name" value="DcpS_C"/>
    <property type="match status" value="1"/>
</dbReference>
<dbReference type="EMBL" id="GL376567">
    <property type="status" value="NOT_ANNOTATED_CDS"/>
    <property type="molecule type" value="Genomic_DNA"/>
</dbReference>
<dbReference type="GO" id="GO:0016787">
    <property type="term" value="F:hydrolase activity"/>
    <property type="evidence" value="ECO:0007669"/>
    <property type="project" value="UniProtKB-KW"/>
</dbReference>
<dbReference type="PANTHER" id="PTHR12486">
    <property type="entry name" value="APRATAXIN-RELATED"/>
    <property type="match status" value="1"/>
</dbReference>
<evidence type="ECO:0000259" key="4">
    <source>
        <dbReference type="PROSITE" id="PS51084"/>
    </source>
</evidence>
<evidence type="ECO:0000313" key="5">
    <source>
        <dbReference type="EnsemblProtists" id="PYU1_T004276"/>
    </source>
</evidence>
<dbReference type="PANTHER" id="PTHR12486:SF5">
    <property type="entry name" value="ADENOSINE 5'-MONOPHOSPHORAMIDASE HINT3"/>
    <property type="match status" value="1"/>
</dbReference>
<keyword evidence="2" id="KW-0378">Hydrolase</keyword>
<dbReference type="Proteomes" id="UP000019132">
    <property type="component" value="Unassembled WGS sequence"/>
</dbReference>
<sequence length="149" mass="17047">MPLNAAVHAGRSCAFCCPKTLAEKNTVVYKDARVFGIRDRNPRATHHFLVIPHEHIATVDDLTLKHHDLLSHMMETGRHLLAQEGLTSWADYQLGFHRPPFASVKHLHLHCLGYPFVPSWNRFRFTESFLHSYVDAERVLASLTLPADR</sequence>
<reference evidence="5" key="3">
    <citation type="submission" date="2015-02" db="UniProtKB">
        <authorList>
            <consortium name="EnsemblProtists"/>
        </authorList>
    </citation>
    <scope>IDENTIFICATION</scope>
    <source>
        <strain evidence="5">DAOM BR144</strain>
    </source>
</reference>
<proteinExistence type="predicted"/>
<dbReference type="GO" id="GO:0000166">
    <property type="term" value="F:nucleotide binding"/>
    <property type="evidence" value="ECO:0007669"/>
    <property type="project" value="UniProtKB-KW"/>
</dbReference>
<dbReference type="EnsemblProtists" id="PYU1_T004276">
    <property type="protein sequence ID" value="PYU1_T004276"/>
    <property type="gene ID" value="PYU1_G004266"/>
</dbReference>
<dbReference type="AlphaFoldDB" id="K3WH35"/>
<evidence type="ECO:0000256" key="3">
    <source>
        <dbReference type="PROSITE-ProRule" id="PRU00464"/>
    </source>
</evidence>
<evidence type="ECO:0000256" key="2">
    <source>
        <dbReference type="ARBA" id="ARBA00022801"/>
    </source>
</evidence>
<name>K3WH35_GLOUD</name>
<feature type="domain" description="HIT" evidence="4">
    <location>
        <begin position="14"/>
        <end position="122"/>
    </location>
</feature>
<protein>
    <recommendedName>
        <fullName evidence="4">HIT domain-containing protein</fullName>
    </recommendedName>
</protein>
<dbReference type="eggNOG" id="KOG4359">
    <property type="taxonomic scope" value="Eukaryota"/>
</dbReference>
<organism evidence="5 6">
    <name type="scientific">Globisporangium ultimum (strain ATCC 200006 / CBS 805.95 / DAOM BR144)</name>
    <name type="common">Pythium ultimum</name>
    <dbReference type="NCBI Taxonomy" id="431595"/>
    <lineage>
        <taxon>Eukaryota</taxon>
        <taxon>Sar</taxon>
        <taxon>Stramenopiles</taxon>
        <taxon>Oomycota</taxon>
        <taxon>Peronosporomycetes</taxon>
        <taxon>Pythiales</taxon>
        <taxon>Pythiaceae</taxon>
        <taxon>Globisporangium</taxon>
    </lineage>
</organism>
<accession>K3WH35</accession>
<dbReference type="InterPro" id="IPR011146">
    <property type="entry name" value="HIT-like"/>
</dbReference>
<dbReference type="VEuPathDB" id="FungiDB:PYU1_G004266"/>
<keyword evidence="6" id="KW-1185">Reference proteome</keyword>
<dbReference type="SUPFAM" id="SSF54197">
    <property type="entry name" value="HIT-like"/>
    <property type="match status" value="1"/>
</dbReference>
<dbReference type="Gene3D" id="3.30.428.10">
    <property type="entry name" value="HIT-like"/>
    <property type="match status" value="1"/>
</dbReference>
<dbReference type="STRING" id="431595.K3WH35"/>